<feature type="transmembrane region" description="Helical" evidence="1">
    <location>
        <begin position="140"/>
        <end position="167"/>
    </location>
</feature>
<dbReference type="OrthoDB" id="9808192at2"/>
<keyword evidence="1" id="KW-1133">Transmembrane helix</keyword>
<dbReference type="Pfam" id="PF04955">
    <property type="entry name" value="HupE_UreJ"/>
    <property type="match status" value="1"/>
</dbReference>
<protein>
    <submittedName>
        <fullName evidence="3">Urease accessory protein</fullName>
    </submittedName>
</protein>
<dbReference type="STRING" id="588602.SAMN04487991_1092"/>
<feature type="transmembrane region" description="Helical" evidence="1">
    <location>
        <begin position="95"/>
        <end position="128"/>
    </location>
</feature>
<name>A0A1I3LNY3_9RHOB</name>
<evidence type="ECO:0000256" key="1">
    <source>
        <dbReference type="SAM" id="Phobius"/>
    </source>
</evidence>
<dbReference type="PIRSF" id="PIRSF016919">
    <property type="entry name" value="HupE_UreJ"/>
    <property type="match status" value="1"/>
</dbReference>
<keyword evidence="2" id="KW-0732">Signal</keyword>
<gene>
    <name evidence="3" type="ORF">SAMN04487991_1092</name>
</gene>
<feature type="signal peptide" evidence="2">
    <location>
        <begin position="1"/>
        <end position="23"/>
    </location>
</feature>
<reference evidence="4" key="1">
    <citation type="submission" date="2016-10" db="EMBL/GenBank/DDBJ databases">
        <authorList>
            <person name="Varghese N."/>
            <person name="Submissions S."/>
        </authorList>
    </citation>
    <scope>NUCLEOTIDE SEQUENCE [LARGE SCALE GENOMIC DNA]</scope>
    <source>
        <strain evidence="4">DSM 26471</strain>
    </source>
</reference>
<dbReference type="InterPro" id="IPR007038">
    <property type="entry name" value="HupE_UreJ"/>
</dbReference>
<keyword evidence="4" id="KW-1185">Reference proteome</keyword>
<feature type="chain" id="PRO_5011521328" evidence="2">
    <location>
        <begin position="24"/>
        <end position="192"/>
    </location>
</feature>
<dbReference type="AlphaFoldDB" id="A0A1I3LNY3"/>
<keyword evidence="1" id="KW-0812">Transmembrane</keyword>
<organism evidence="3 4">
    <name type="scientific">Celeribacter neptunius</name>
    <dbReference type="NCBI Taxonomy" id="588602"/>
    <lineage>
        <taxon>Bacteria</taxon>
        <taxon>Pseudomonadati</taxon>
        <taxon>Pseudomonadota</taxon>
        <taxon>Alphaproteobacteria</taxon>
        <taxon>Rhodobacterales</taxon>
        <taxon>Roseobacteraceae</taxon>
        <taxon>Celeribacter</taxon>
    </lineage>
</organism>
<dbReference type="Proteomes" id="UP000199630">
    <property type="component" value="Unassembled WGS sequence"/>
</dbReference>
<evidence type="ECO:0000313" key="3">
    <source>
        <dbReference type="EMBL" id="SFI86196.1"/>
    </source>
</evidence>
<feature type="transmembrane region" description="Helical" evidence="1">
    <location>
        <begin position="65"/>
        <end position="83"/>
    </location>
</feature>
<sequence length="192" mass="19361">MRKSSTVTLLSLLAAALATPALAHLPPEQHGSFLAGASHPLFGLDHVLAMLAVGVWALQIGGRAIWAVPAGFVGAMTLGYLGAGLGLPLPVVEPMILASTILLGLMVTLALRPALWGGVAIAAFFGLFHGHAHGAELGAASALPFGVGFILITALLHAAGVVMAQYMARAHPLAPRFLGAASAVLGLSLAFG</sequence>
<keyword evidence="1" id="KW-0472">Membrane</keyword>
<proteinExistence type="predicted"/>
<dbReference type="EMBL" id="FORH01000001">
    <property type="protein sequence ID" value="SFI86196.1"/>
    <property type="molecule type" value="Genomic_DNA"/>
</dbReference>
<accession>A0A1I3LNY3</accession>
<dbReference type="RefSeq" id="WP_090058610.1">
    <property type="nucleotide sequence ID" value="NZ_FORH01000001.1"/>
</dbReference>
<evidence type="ECO:0000256" key="2">
    <source>
        <dbReference type="SAM" id="SignalP"/>
    </source>
</evidence>
<feature type="transmembrane region" description="Helical" evidence="1">
    <location>
        <begin position="39"/>
        <end position="58"/>
    </location>
</feature>
<evidence type="ECO:0000313" key="4">
    <source>
        <dbReference type="Proteomes" id="UP000199630"/>
    </source>
</evidence>